<keyword evidence="10" id="KW-0346">Stress response</keyword>
<comment type="subunit">
    <text evidence="3">Forms homooligomers.</text>
</comment>
<evidence type="ECO:0000256" key="4">
    <source>
        <dbReference type="ARBA" id="ARBA00016255"/>
    </source>
</evidence>
<evidence type="ECO:0000256" key="11">
    <source>
        <dbReference type="ARBA" id="ARBA00023136"/>
    </source>
</evidence>
<gene>
    <name evidence="18" type="primary">SHO1_1</name>
    <name evidence="18" type="ORF">Cantr_10391</name>
</gene>
<keyword evidence="6 14" id="KW-0728">SH3 domain</keyword>
<evidence type="ECO:0000256" key="8">
    <source>
        <dbReference type="ARBA" id="ARBA00022692"/>
    </source>
</evidence>
<feature type="region of interest" description="Disordered" evidence="15">
    <location>
        <begin position="176"/>
        <end position="277"/>
    </location>
</feature>
<dbReference type="OrthoDB" id="5983572at2759"/>
<dbReference type="Gene3D" id="2.30.30.40">
    <property type="entry name" value="SH3 Domains"/>
    <property type="match status" value="1"/>
</dbReference>
<comment type="subcellular location">
    <subcellularLocation>
        <location evidence="1">Cell membrane</location>
        <topology evidence="1">Multi-pass membrane protein</topology>
    </subcellularLocation>
</comment>
<dbReference type="InterPro" id="IPR001452">
    <property type="entry name" value="SH3_domain"/>
</dbReference>
<evidence type="ECO:0000256" key="5">
    <source>
        <dbReference type="ARBA" id="ARBA00017350"/>
    </source>
</evidence>
<organism evidence="18 19">
    <name type="scientific">Candida viswanathii</name>
    <dbReference type="NCBI Taxonomy" id="5486"/>
    <lineage>
        <taxon>Eukaryota</taxon>
        <taxon>Fungi</taxon>
        <taxon>Dikarya</taxon>
        <taxon>Ascomycota</taxon>
        <taxon>Saccharomycotina</taxon>
        <taxon>Pichiomycetes</taxon>
        <taxon>Debaryomycetaceae</taxon>
        <taxon>Candida/Lodderomyces clade</taxon>
        <taxon>Candida</taxon>
    </lineage>
</organism>
<keyword evidence="8 16" id="KW-0812">Transmembrane</keyword>
<evidence type="ECO:0000313" key="18">
    <source>
        <dbReference type="EMBL" id="RCK64092.1"/>
    </source>
</evidence>
<comment type="similarity">
    <text evidence="2">Belongs to the SHO1 family.</text>
</comment>
<feature type="transmembrane region" description="Helical" evidence="16">
    <location>
        <begin position="43"/>
        <end position="63"/>
    </location>
</feature>
<dbReference type="EMBL" id="QLNQ01000023">
    <property type="protein sequence ID" value="RCK64092.1"/>
    <property type="molecule type" value="Genomic_DNA"/>
</dbReference>
<evidence type="ECO:0000313" key="19">
    <source>
        <dbReference type="Proteomes" id="UP000253472"/>
    </source>
</evidence>
<dbReference type="PROSITE" id="PS50002">
    <property type="entry name" value="SH3"/>
    <property type="match status" value="1"/>
</dbReference>
<feature type="transmembrane region" description="Helical" evidence="16">
    <location>
        <begin position="12"/>
        <end position="31"/>
    </location>
</feature>
<dbReference type="Pfam" id="PF14604">
    <property type="entry name" value="SH3_9"/>
    <property type="match status" value="1"/>
</dbReference>
<feature type="compositionally biased region" description="Low complexity" evidence="15">
    <location>
        <begin position="224"/>
        <end position="233"/>
    </location>
</feature>
<sequence>MGFSLSNFTGDPFAITTISFGIISWVVALAGAASSNQSNFPHFSWWGIAYQIVIILIIFALYANNNIELYKFTLVGLVSIAFIYTTNTTNNLIYNSDSSGNLCCAAGSILLSILNLIWILYFGGHPESPTNQFIDSFSIKNHGHEHLGNTNPVSKAEVQAYDDIGTNNQDYRRYVSPVNIPDAPQGPLRLGSQQGTPSGNTNTTTQPPNMAGSAIHTPQGAASNHNNNNNNNNTYMTSSHLTGLENFSSQDVPGSGATGRDLTNNSGGNKRNTIYTDSETGTGITFRYKAKALYSYDANPDDINEISFVKDEILEVDDIDGKWWQARRANGQVGICPSNYVKLLDT</sequence>
<feature type="compositionally biased region" description="Polar residues" evidence="15">
    <location>
        <begin position="191"/>
        <end position="208"/>
    </location>
</feature>
<dbReference type="SUPFAM" id="SSF50044">
    <property type="entry name" value="SH3-domain"/>
    <property type="match status" value="1"/>
</dbReference>
<evidence type="ECO:0000256" key="2">
    <source>
        <dbReference type="ARBA" id="ARBA00009739"/>
    </source>
</evidence>
<feature type="domain" description="SH3" evidence="17">
    <location>
        <begin position="285"/>
        <end position="346"/>
    </location>
</feature>
<feature type="compositionally biased region" description="Polar residues" evidence="15">
    <location>
        <begin position="261"/>
        <end position="277"/>
    </location>
</feature>
<evidence type="ECO:0000256" key="7">
    <source>
        <dbReference type="ARBA" id="ARBA00022475"/>
    </source>
</evidence>
<keyword evidence="9 16" id="KW-1133">Transmembrane helix</keyword>
<comment type="caution">
    <text evidence="18">The sequence shown here is derived from an EMBL/GenBank/DDBJ whole genome shotgun (WGS) entry which is preliminary data.</text>
</comment>
<evidence type="ECO:0000256" key="6">
    <source>
        <dbReference type="ARBA" id="ARBA00022443"/>
    </source>
</evidence>
<dbReference type="GO" id="GO:0030447">
    <property type="term" value="P:filamentous growth"/>
    <property type="evidence" value="ECO:0007669"/>
    <property type="project" value="UniProtKB-ARBA"/>
</dbReference>
<evidence type="ECO:0000256" key="15">
    <source>
        <dbReference type="SAM" id="MobiDB-lite"/>
    </source>
</evidence>
<evidence type="ECO:0000256" key="10">
    <source>
        <dbReference type="ARBA" id="ARBA00023016"/>
    </source>
</evidence>
<evidence type="ECO:0000256" key="13">
    <source>
        <dbReference type="ARBA" id="ARBA00030785"/>
    </source>
</evidence>
<dbReference type="SMART" id="SM00326">
    <property type="entry name" value="SH3"/>
    <property type="match status" value="1"/>
</dbReference>
<accession>A0A367YGG9</accession>
<dbReference type="GO" id="GO:0005886">
    <property type="term" value="C:plasma membrane"/>
    <property type="evidence" value="ECO:0007669"/>
    <property type="project" value="UniProtKB-SubCell"/>
</dbReference>
<dbReference type="STRING" id="5486.A0A367YGG9"/>
<evidence type="ECO:0000256" key="16">
    <source>
        <dbReference type="SAM" id="Phobius"/>
    </source>
</evidence>
<dbReference type="CDD" id="cd11855">
    <property type="entry name" value="SH3_Sho1p"/>
    <property type="match status" value="1"/>
</dbReference>
<evidence type="ECO:0000256" key="12">
    <source>
        <dbReference type="ARBA" id="ARBA00029697"/>
    </source>
</evidence>
<proteinExistence type="inferred from homology"/>
<evidence type="ECO:0000259" key="17">
    <source>
        <dbReference type="PROSITE" id="PS50002"/>
    </source>
</evidence>
<evidence type="ECO:0000256" key="9">
    <source>
        <dbReference type="ARBA" id="ARBA00022989"/>
    </source>
</evidence>
<dbReference type="InterPro" id="IPR035522">
    <property type="entry name" value="Sho1_SH3"/>
</dbReference>
<dbReference type="PANTHER" id="PTHR15735">
    <property type="entry name" value="FCH AND DOUBLE SH3 DOMAINS PROTEIN"/>
    <property type="match status" value="1"/>
</dbReference>
<evidence type="ECO:0000256" key="14">
    <source>
        <dbReference type="PROSITE-ProRule" id="PRU00192"/>
    </source>
</evidence>
<dbReference type="AlphaFoldDB" id="A0A367YGG9"/>
<feature type="transmembrane region" description="Helical" evidence="16">
    <location>
        <begin position="69"/>
        <end position="87"/>
    </location>
</feature>
<dbReference type="GO" id="GO:0030833">
    <property type="term" value="P:regulation of actin filament polymerization"/>
    <property type="evidence" value="ECO:0007669"/>
    <property type="project" value="TreeGrafter"/>
</dbReference>
<dbReference type="InterPro" id="IPR036028">
    <property type="entry name" value="SH3-like_dom_sf"/>
</dbReference>
<evidence type="ECO:0000256" key="1">
    <source>
        <dbReference type="ARBA" id="ARBA00004651"/>
    </source>
</evidence>
<dbReference type="GO" id="GO:0007232">
    <property type="term" value="P:osmosensory signaling pathway via Sho1 osmosensor"/>
    <property type="evidence" value="ECO:0007669"/>
    <property type="project" value="UniProtKB-ARBA"/>
</dbReference>
<feature type="compositionally biased region" description="Polar residues" evidence="15">
    <location>
        <begin position="234"/>
        <end position="252"/>
    </location>
</feature>
<evidence type="ECO:0000256" key="3">
    <source>
        <dbReference type="ARBA" id="ARBA00011175"/>
    </source>
</evidence>
<dbReference type="FunFam" id="2.30.30.40:FF:000213">
    <property type="entry name" value="High osmolarity signaling protein SHO1"/>
    <property type="match status" value="1"/>
</dbReference>
<reference evidence="18 19" key="1">
    <citation type="submission" date="2018-06" db="EMBL/GenBank/DDBJ databases">
        <title>Whole genome sequencing of Candida tropicalis (genome annotated by CSBL at Korea University).</title>
        <authorList>
            <person name="Ahn J."/>
        </authorList>
    </citation>
    <scope>NUCLEOTIDE SEQUENCE [LARGE SCALE GENOMIC DNA]</scope>
    <source>
        <strain evidence="18 19">ATCC 20962</strain>
    </source>
</reference>
<dbReference type="PRINTS" id="PR00452">
    <property type="entry name" value="SH3DOMAIN"/>
</dbReference>
<keyword evidence="7" id="KW-1003">Cell membrane</keyword>
<feature type="transmembrane region" description="Helical" evidence="16">
    <location>
        <begin position="99"/>
        <end position="121"/>
    </location>
</feature>
<name>A0A367YGG9_9ASCO</name>
<protein>
    <recommendedName>
        <fullName evidence="5">High osmolarity signaling protein SHO1</fullName>
    </recommendedName>
    <alternativeName>
        <fullName evidence="4">High osmolarity signaling protein sho1</fullName>
    </alternativeName>
    <alternativeName>
        <fullName evidence="12 13">Osmosensor SHO1</fullName>
    </alternativeName>
</protein>
<dbReference type="Proteomes" id="UP000253472">
    <property type="component" value="Unassembled WGS sequence"/>
</dbReference>
<dbReference type="PANTHER" id="PTHR15735:SF20">
    <property type="entry name" value="HIGH OSMOLARITY SIGNALING PROTEIN SHO1"/>
    <property type="match status" value="1"/>
</dbReference>
<keyword evidence="19" id="KW-1185">Reference proteome</keyword>
<keyword evidence="11 16" id="KW-0472">Membrane</keyword>